<dbReference type="EMBL" id="FMSH01000152">
    <property type="protein sequence ID" value="SCU75391.1"/>
    <property type="molecule type" value="Genomic_DNA"/>
</dbReference>
<dbReference type="Gene3D" id="3.40.190.150">
    <property type="entry name" value="Bordetella uptake gene, domain 1"/>
    <property type="match status" value="1"/>
</dbReference>
<name>A0A1K0JJJ7_CUPNE</name>
<dbReference type="Gene3D" id="3.40.190.10">
    <property type="entry name" value="Periplasmic binding protein-like II"/>
    <property type="match status" value="1"/>
</dbReference>
<evidence type="ECO:0008006" key="4">
    <source>
        <dbReference type="Google" id="ProtNLM"/>
    </source>
</evidence>
<organism evidence="3">
    <name type="scientific">Cupriavidus necator</name>
    <name type="common">Alcaligenes eutrophus</name>
    <name type="synonym">Ralstonia eutropha</name>
    <dbReference type="NCBI Taxonomy" id="106590"/>
    <lineage>
        <taxon>Bacteria</taxon>
        <taxon>Pseudomonadati</taxon>
        <taxon>Pseudomonadota</taxon>
        <taxon>Betaproteobacteria</taxon>
        <taxon>Burkholderiales</taxon>
        <taxon>Burkholderiaceae</taxon>
        <taxon>Cupriavidus</taxon>
    </lineage>
</organism>
<evidence type="ECO:0000313" key="3">
    <source>
        <dbReference type="EMBL" id="SCU75391.1"/>
    </source>
</evidence>
<proteinExistence type="inferred from homology"/>
<accession>A0A1K0JJJ7</accession>
<dbReference type="InterPro" id="IPR005064">
    <property type="entry name" value="BUG"/>
</dbReference>
<dbReference type="PIRSF" id="PIRSF017082">
    <property type="entry name" value="YflP"/>
    <property type="match status" value="1"/>
</dbReference>
<reference evidence="3" key="1">
    <citation type="submission" date="2016-09" db="EMBL/GenBank/DDBJ databases">
        <authorList>
            <person name="Capua I."/>
            <person name="De Benedictis P."/>
            <person name="Joannis T."/>
            <person name="Lombin L.H."/>
            <person name="Cattoli G."/>
        </authorList>
    </citation>
    <scope>NUCLEOTIDE SEQUENCE</scope>
    <source>
        <strain evidence="3">B9</strain>
    </source>
</reference>
<gene>
    <name evidence="3" type="ORF">CNECB9_2350013</name>
</gene>
<dbReference type="PANTHER" id="PTHR42928:SF5">
    <property type="entry name" value="BLR1237 PROTEIN"/>
    <property type="match status" value="1"/>
</dbReference>
<dbReference type="Pfam" id="PF03401">
    <property type="entry name" value="TctC"/>
    <property type="match status" value="1"/>
</dbReference>
<evidence type="ECO:0000256" key="2">
    <source>
        <dbReference type="SAM" id="MobiDB-lite"/>
    </source>
</evidence>
<protein>
    <recommendedName>
        <fullName evidence="4">Extra-cytoplasmic solute receptor</fullName>
    </recommendedName>
</protein>
<dbReference type="SUPFAM" id="SSF53850">
    <property type="entry name" value="Periplasmic binding protein-like II"/>
    <property type="match status" value="1"/>
</dbReference>
<evidence type="ECO:0000256" key="1">
    <source>
        <dbReference type="ARBA" id="ARBA00006987"/>
    </source>
</evidence>
<dbReference type="PANTHER" id="PTHR42928">
    <property type="entry name" value="TRICARBOXYLATE-BINDING PROTEIN"/>
    <property type="match status" value="1"/>
</dbReference>
<feature type="region of interest" description="Disordered" evidence="2">
    <location>
        <begin position="1"/>
        <end position="37"/>
    </location>
</feature>
<dbReference type="CDD" id="cd07012">
    <property type="entry name" value="PBP2_Bug_TTT"/>
    <property type="match status" value="1"/>
</dbReference>
<comment type="similarity">
    <text evidence="1">Belongs to the UPF0065 (bug) family.</text>
</comment>
<dbReference type="RefSeq" id="WP_340523820.1">
    <property type="nucleotide sequence ID" value="NZ_FMSH01000152.1"/>
</dbReference>
<sequence>MKVLDAEGRGQGGAEMGGDHDVGAASGKGSARKRGVSARRRSVLRGLSAGLLAPLGWPATSALASTGAGAYPNRPVRLVVPFAPGGATDTLGRLLGRAMESSLAQPMVVDNRVGAAGAIGATAVAKSPADGYSVLLGGVGTNIVLAYTQPSLPYDPVRDLMPVAYLCNVDYVLTVAAGSPYRSLDDLLAAARKRPRAVSYMSTGMLGPLHVALEYLSKRAGVSMVHVPYKGESPALADLLEGRIDVAVMTVPFTRPLVQDGRVRVLATISAERTVGMPDVPTVAELGFPGYAVPIWNGLFVPAGTPAPVAERLHAAAAAAIGAPAMRERMVALGVTPTGGTISGYARFLQSERERWTAMIRDTGLMAG</sequence>
<dbReference type="InterPro" id="IPR042100">
    <property type="entry name" value="Bug_dom1"/>
</dbReference>
<dbReference type="AlphaFoldDB" id="A0A1K0JJJ7"/>